<evidence type="ECO:0000256" key="7">
    <source>
        <dbReference type="ARBA" id="ARBA00022967"/>
    </source>
</evidence>
<evidence type="ECO:0000256" key="2">
    <source>
        <dbReference type="ARBA" id="ARBA00004651"/>
    </source>
</evidence>
<evidence type="ECO:0000256" key="9">
    <source>
        <dbReference type="ARBA" id="ARBA00023136"/>
    </source>
</evidence>
<evidence type="ECO:0000256" key="13">
    <source>
        <dbReference type="SAM" id="MobiDB-lite"/>
    </source>
</evidence>
<comment type="subcellular location">
    <subcellularLocation>
        <location evidence="2">Cell membrane</location>
        <topology evidence="2">Multi-pass membrane protein</topology>
    </subcellularLocation>
</comment>
<evidence type="ECO:0000256" key="1">
    <source>
        <dbReference type="ARBA" id="ARBA00002536"/>
    </source>
</evidence>
<name>A0A3N4ZT89_9MICO</name>
<evidence type="ECO:0000313" key="15">
    <source>
        <dbReference type="EMBL" id="RPF28682.1"/>
    </source>
</evidence>
<dbReference type="RefSeq" id="WP_342771418.1">
    <property type="nucleotide sequence ID" value="NZ_RKRA01000001.1"/>
</dbReference>
<feature type="transmembrane region" description="Helical" evidence="14">
    <location>
        <begin position="57"/>
        <end position="78"/>
    </location>
</feature>
<accession>A0A3N4ZT89</accession>
<evidence type="ECO:0000256" key="4">
    <source>
        <dbReference type="ARBA" id="ARBA00012949"/>
    </source>
</evidence>
<dbReference type="InterPro" id="IPR021050">
    <property type="entry name" value="Cyt_c_oxidase_su4_actinobac"/>
</dbReference>
<evidence type="ECO:0000256" key="10">
    <source>
        <dbReference type="ARBA" id="ARBA00031366"/>
    </source>
</evidence>
<feature type="transmembrane region" description="Helical" evidence="14">
    <location>
        <begin position="31"/>
        <end position="51"/>
    </location>
</feature>
<feature type="region of interest" description="Disordered" evidence="13">
    <location>
        <begin position="1"/>
        <end position="22"/>
    </location>
</feature>
<comment type="catalytic activity">
    <reaction evidence="12">
        <text>4 Fe(II)-[cytochrome c] + O2 + 8 H(+)(in) = 4 Fe(III)-[cytochrome c] + 2 H2O + 4 H(+)(out)</text>
        <dbReference type="Rhea" id="RHEA:11436"/>
        <dbReference type="Rhea" id="RHEA-COMP:10350"/>
        <dbReference type="Rhea" id="RHEA-COMP:14399"/>
        <dbReference type="ChEBI" id="CHEBI:15377"/>
        <dbReference type="ChEBI" id="CHEBI:15378"/>
        <dbReference type="ChEBI" id="CHEBI:15379"/>
        <dbReference type="ChEBI" id="CHEBI:29033"/>
        <dbReference type="ChEBI" id="CHEBI:29034"/>
        <dbReference type="EC" id="7.1.1.9"/>
    </reaction>
</comment>
<protein>
    <recommendedName>
        <fullName evidence="4">cytochrome-c oxidase</fullName>
        <ecNumber evidence="4">7.1.1.9</ecNumber>
    </recommendedName>
    <alternativeName>
        <fullName evidence="11">Cytochrome aa3 subunit 4</fullName>
    </alternativeName>
    <alternativeName>
        <fullName evidence="10">Cytochrome c oxidase polypeptide IV</fullName>
    </alternativeName>
</protein>
<reference evidence="15 16" key="1">
    <citation type="submission" date="2018-11" db="EMBL/GenBank/DDBJ databases">
        <title>Sequencing the genomes of 1000 actinobacteria strains.</title>
        <authorList>
            <person name="Klenk H.-P."/>
        </authorList>
    </citation>
    <scope>NUCLEOTIDE SEQUENCE [LARGE SCALE GENOMIC DNA]</scope>
    <source>
        <strain evidence="15 16">DSM 14418</strain>
    </source>
</reference>
<dbReference type="EMBL" id="RKRA01000001">
    <property type="protein sequence ID" value="RPF28682.1"/>
    <property type="molecule type" value="Genomic_DNA"/>
</dbReference>
<evidence type="ECO:0000256" key="5">
    <source>
        <dbReference type="ARBA" id="ARBA00022475"/>
    </source>
</evidence>
<keyword evidence="6 14" id="KW-0812">Transmembrane</keyword>
<dbReference type="Pfam" id="PF12270">
    <property type="entry name" value="Cyt_c_ox_IV"/>
    <property type="match status" value="1"/>
</dbReference>
<dbReference type="EC" id="7.1.1.9" evidence="4"/>
<comment type="caution">
    <text evidence="15">The sequence shown here is derived from an EMBL/GenBank/DDBJ whole genome shotgun (WGS) entry which is preliminary data.</text>
</comment>
<evidence type="ECO:0000313" key="16">
    <source>
        <dbReference type="Proteomes" id="UP000280726"/>
    </source>
</evidence>
<dbReference type="AlphaFoldDB" id="A0A3N4ZT89"/>
<comment type="similarity">
    <text evidence="3">Belongs to the cytochrome c oxidase bacterial subunit CtaF family.</text>
</comment>
<gene>
    <name evidence="15" type="ORF">EDD32_3221</name>
</gene>
<sequence>MTENDRLHQQRPNVEAEKGHGEQTRPMRVEVLLFSAWILFFIPVAIIYMWLSDAEPVGTVGLFLLGGMFAFSGGYLWLTARRIDQRPEDDPRGEIEDRAGEVGTFSPHSWSPLVIGIGTALAFLGLAFGWWLTGIGAVVALVGVAGQLTEFSRGQHTH</sequence>
<comment type="function">
    <text evidence="1">Part of cytochrome c oxidase, its function is unknown.</text>
</comment>
<keyword evidence="8 14" id="KW-1133">Transmembrane helix</keyword>
<organism evidence="15 16">
    <name type="scientific">Georgenia muralis</name>
    <dbReference type="NCBI Taxonomy" id="154117"/>
    <lineage>
        <taxon>Bacteria</taxon>
        <taxon>Bacillati</taxon>
        <taxon>Actinomycetota</taxon>
        <taxon>Actinomycetes</taxon>
        <taxon>Micrococcales</taxon>
        <taxon>Bogoriellaceae</taxon>
        <taxon>Georgenia</taxon>
    </lineage>
</organism>
<dbReference type="GO" id="GO:0022900">
    <property type="term" value="P:electron transport chain"/>
    <property type="evidence" value="ECO:0007669"/>
    <property type="project" value="InterPro"/>
</dbReference>
<dbReference type="PIRSF" id="PIRSF017385">
    <property type="entry name" value="CtaF"/>
    <property type="match status" value="1"/>
</dbReference>
<dbReference type="GO" id="GO:0005886">
    <property type="term" value="C:plasma membrane"/>
    <property type="evidence" value="ECO:0007669"/>
    <property type="project" value="UniProtKB-SubCell"/>
</dbReference>
<evidence type="ECO:0000256" key="11">
    <source>
        <dbReference type="ARBA" id="ARBA00031401"/>
    </source>
</evidence>
<dbReference type="GO" id="GO:0004129">
    <property type="term" value="F:cytochrome-c oxidase activity"/>
    <property type="evidence" value="ECO:0007669"/>
    <property type="project" value="UniProtKB-EC"/>
</dbReference>
<keyword evidence="9 14" id="KW-0472">Membrane</keyword>
<keyword evidence="7" id="KW-1278">Translocase</keyword>
<dbReference type="Proteomes" id="UP000280726">
    <property type="component" value="Unassembled WGS sequence"/>
</dbReference>
<keyword evidence="5" id="KW-1003">Cell membrane</keyword>
<evidence type="ECO:0000256" key="14">
    <source>
        <dbReference type="SAM" id="Phobius"/>
    </source>
</evidence>
<evidence type="ECO:0000256" key="12">
    <source>
        <dbReference type="ARBA" id="ARBA00047816"/>
    </source>
</evidence>
<proteinExistence type="inferred from homology"/>
<evidence type="ECO:0000256" key="3">
    <source>
        <dbReference type="ARBA" id="ARBA00006870"/>
    </source>
</evidence>
<evidence type="ECO:0000256" key="8">
    <source>
        <dbReference type="ARBA" id="ARBA00022989"/>
    </source>
</evidence>
<keyword evidence="16" id="KW-1185">Reference proteome</keyword>
<evidence type="ECO:0000256" key="6">
    <source>
        <dbReference type="ARBA" id="ARBA00022692"/>
    </source>
</evidence>